<name>A0ABY8XZG0_9PSEU</name>
<accession>A0ABY8XZG0</accession>
<proteinExistence type="predicted"/>
<gene>
    <name evidence="1" type="ORF">QP939_20005</name>
</gene>
<sequence>MKLDRHVRLHASSRTIRIGDEVLRYAGVTVLRVENGKLIGQSWVPLGANPSYADDEALVATWHAALQWSHVDDIASSPVTPPLDS</sequence>
<reference evidence="1 2" key="1">
    <citation type="submission" date="2023-06" db="EMBL/GenBank/DDBJ databases">
        <authorList>
            <person name="Oyuntsetseg B."/>
            <person name="Kim S.B."/>
        </authorList>
    </citation>
    <scope>NUCLEOTIDE SEQUENCE [LARGE SCALE GENOMIC DNA]</scope>
    <source>
        <strain evidence="1 2">2-2</strain>
    </source>
</reference>
<protein>
    <recommendedName>
        <fullName evidence="3">RAMA domain-containing protein</fullName>
    </recommendedName>
</protein>
<organism evidence="1 2">
    <name type="scientific">Amycolatopsis nalaikhensis</name>
    <dbReference type="NCBI Taxonomy" id="715472"/>
    <lineage>
        <taxon>Bacteria</taxon>
        <taxon>Bacillati</taxon>
        <taxon>Actinomycetota</taxon>
        <taxon>Actinomycetes</taxon>
        <taxon>Pseudonocardiales</taxon>
        <taxon>Pseudonocardiaceae</taxon>
        <taxon>Amycolatopsis</taxon>
    </lineage>
</organism>
<dbReference type="Proteomes" id="UP001227101">
    <property type="component" value="Chromosome"/>
</dbReference>
<evidence type="ECO:0008006" key="3">
    <source>
        <dbReference type="Google" id="ProtNLM"/>
    </source>
</evidence>
<dbReference type="RefSeq" id="WP_285458339.1">
    <property type="nucleotide sequence ID" value="NZ_CP127173.1"/>
</dbReference>
<evidence type="ECO:0000313" key="2">
    <source>
        <dbReference type="Proteomes" id="UP001227101"/>
    </source>
</evidence>
<evidence type="ECO:0000313" key="1">
    <source>
        <dbReference type="EMBL" id="WIV60730.1"/>
    </source>
</evidence>
<dbReference type="EMBL" id="CP127173">
    <property type="protein sequence ID" value="WIV60730.1"/>
    <property type="molecule type" value="Genomic_DNA"/>
</dbReference>
<keyword evidence="2" id="KW-1185">Reference proteome</keyword>